<organism evidence="3 4">
    <name type="scientific">Ganoderma sinense ZZ0214-1</name>
    <dbReference type="NCBI Taxonomy" id="1077348"/>
    <lineage>
        <taxon>Eukaryota</taxon>
        <taxon>Fungi</taxon>
        <taxon>Dikarya</taxon>
        <taxon>Basidiomycota</taxon>
        <taxon>Agaricomycotina</taxon>
        <taxon>Agaricomycetes</taxon>
        <taxon>Polyporales</taxon>
        <taxon>Polyporaceae</taxon>
        <taxon>Ganoderma</taxon>
    </lineage>
</organism>
<feature type="compositionally biased region" description="Polar residues" evidence="1">
    <location>
        <begin position="53"/>
        <end position="63"/>
    </location>
</feature>
<dbReference type="EMBL" id="AYKW01000007">
    <property type="protein sequence ID" value="PIL33798.1"/>
    <property type="molecule type" value="Genomic_DNA"/>
</dbReference>
<dbReference type="OrthoDB" id="5570013at2759"/>
<evidence type="ECO:0000256" key="1">
    <source>
        <dbReference type="SAM" id="MobiDB-lite"/>
    </source>
</evidence>
<accession>A0A2G8SJS7</accession>
<sequence>MILPDNTPDSPTKSRAGPPSALSEETHEDRLPPPPAYPGHPYQYRSVDIEAQAGTSTSRTSLRQRPGPPPVHHIEAFEPPLRRFLKAFGVAVLIYIVLASFTRTVVAGIHWETGRRDVQFPLPRTSDGRPISCSSASHRNVIVSASNAMPVTTFLVPLSADLLHIWGRGALSHGTINFRPSTDRSIPEGSVRVDITPRDYSTEALQSVNICLLEPAANQRSIGILTPKKWWSTEKINFTVDVFFPVSPWKSAPLHVKAIETNLPLFTHVFSKLEGKVAFDSLKAYSSNMPIHGDYVDVESAKIVTSNARIDGKFRVSRSLELQTSNQHIDTEVVLDYDALSQGDASTNLTLHNSNGLIHSKISLRTASPFGIGGFYAVSASTQNGAVDLSFPEQPVDSTLTLSARTSNSPAMVRLNPAFEGQFELGTANGPVTFAPDKNVADPAHRGRTRSWMLSERTMRAWRGLVTWGFPNDPDRNLKGWARVETLNDMVELRV</sequence>
<proteinExistence type="predicted"/>
<dbReference type="Pfam" id="PF24016">
    <property type="entry name" value="DUF7330"/>
    <property type="match status" value="1"/>
</dbReference>
<feature type="region of interest" description="Disordered" evidence="1">
    <location>
        <begin position="1"/>
        <end position="74"/>
    </location>
</feature>
<dbReference type="AlphaFoldDB" id="A0A2G8SJS7"/>
<keyword evidence="4" id="KW-1185">Reference proteome</keyword>
<evidence type="ECO:0000313" key="3">
    <source>
        <dbReference type="EMBL" id="PIL33798.1"/>
    </source>
</evidence>
<evidence type="ECO:0000313" key="4">
    <source>
        <dbReference type="Proteomes" id="UP000230002"/>
    </source>
</evidence>
<evidence type="ECO:0000259" key="2">
    <source>
        <dbReference type="Pfam" id="PF24016"/>
    </source>
</evidence>
<dbReference type="STRING" id="1077348.A0A2G8SJS7"/>
<comment type="caution">
    <text evidence="3">The sequence shown here is derived from an EMBL/GenBank/DDBJ whole genome shotgun (WGS) entry which is preliminary data.</text>
</comment>
<protein>
    <recommendedName>
        <fullName evidence="2">DUF7330 domain-containing protein</fullName>
    </recommendedName>
</protein>
<gene>
    <name evidence="3" type="ORF">GSI_04423</name>
</gene>
<name>A0A2G8SJS7_9APHY</name>
<dbReference type="Proteomes" id="UP000230002">
    <property type="component" value="Unassembled WGS sequence"/>
</dbReference>
<feature type="domain" description="DUF7330" evidence="2">
    <location>
        <begin position="303"/>
        <end position="437"/>
    </location>
</feature>
<reference evidence="3 4" key="1">
    <citation type="journal article" date="2015" name="Sci. Rep.">
        <title>Chromosome-level genome map provides insights into diverse defense mechanisms in the medicinal fungus Ganoderma sinense.</title>
        <authorList>
            <person name="Zhu Y."/>
            <person name="Xu J."/>
            <person name="Sun C."/>
            <person name="Zhou S."/>
            <person name="Xu H."/>
            <person name="Nelson D.R."/>
            <person name="Qian J."/>
            <person name="Song J."/>
            <person name="Luo H."/>
            <person name="Xiang L."/>
            <person name="Li Y."/>
            <person name="Xu Z."/>
            <person name="Ji A."/>
            <person name="Wang L."/>
            <person name="Lu S."/>
            <person name="Hayward A."/>
            <person name="Sun W."/>
            <person name="Li X."/>
            <person name="Schwartz D.C."/>
            <person name="Wang Y."/>
            <person name="Chen S."/>
        </authorList>
    </citation>
    <scope>NUCLEOTIDE SEQUENCE [LARGE SCALE GENOMIC DNA]</scope>
    <source>
        <strain evidence="3 4">ZZ0214-1</strain>
    </source>
</reference>
<dbReference type="InterPro" id="IPR055754">
    <property type="entry name" value="DUF7330"/>
</dbReference>